<gene>
    <name evidence="1" type="ORF">COLSTE_00107</name>
</gene>
<evidence type="ECO:0000313" key="1">
    <source>
        <dbReference type="EMBL" id="EEA91686.1"/>
    </source>
</evidence>
<organism evidence="1 2">
    <name type="scientific">Collinsella stercoris DSM 13279</name>
    <dbReference type="NCBI Taxonomy" id="445975"/>
    <lineage>
        <taxon>Bacteria</taxon>
        <taxon>Bacillati</taxon>
        <taxon>Actinomycetota</taxon>
        <taxon>Coriobacteriia</taxon>
        <taxon>Coriobacteriales</taxon>
        <taxon>Coriobacteriaceae</taxon>
        <taxon>Collinsella</taxon>
    </lineage>
</organism>
<reference evidence="1 2" key="2">
    <citation type="submission" date="2008-10" db="EMBL/GenBank/DDBJ databases">
        <authorList>
            <person name="Fulton L."/>
            <person name="Clifton S."/>
            <person name="Fulton B."/>
            <person name="Xu J."/>
            <person name="Minx P."/>
            <person name="Pepin K.H."/>
            <person name="Johnson M."/>
            <person name="Thiruvilangam P."/>
            <person name="Bhonagiri V."/>
            <person name="Nash W.E."/>
            <person name="Mardis E.R."/>
            <person name="Wilson R.K."/>
        </authorList>
    </citation>
    <scope>NUCLEOTIDE SEQUENCE [LARGE SCALE GENOMIC DNA]</scope>
    <source>
        <strain evidence="1 2">DSM 13279</strain>
    </source>
</reference>
<sequence>MRQHVALSAPGAPGTFGRSYRLRGAVVPDGETLTDMAVGLPARGHGRTR</sequence>
<dbReference type="HOGENOM" id="CLU_3134487_0_0_11"/>
<evidence type="ECO:0000313" key="2">
    <source>
        <dbReference type="Proteomes" id="UP000003560"/>
    </source>
</evidence>
<dbReference type="AlphaFoldDB" id="B6G7R7"/>
<dbReference type="STRING" id="445975.COLSTE_00107"/>
<name>B6G7R7_9ACTN</name>
<comment type="caution">
    <text evidence="1">The sequence shown here is derived from an EMBL/GenBank/DDBJ whole genome shotgun (WGS) entry which is preliminary data.</text>
</comment>
<accession>B6G7R7</accession>
<dbReference type="Proteomes" id="UP000003560">
    <property type="component" value="Unassembled WGS sequence"/>
</dbReference>
<keyword evidence="2" id="KW-1185">Reference proteome</keyword>
<protein>
    <submittedName>
        <fullName evidence="1">Uncharacterized protein</fullName>
    </submittedName>
</protein>
<dbReference type="EMBL" id="ABXJ01000009">
    <property type="protein sequence ID" value="EEA91686.1"/>
    <property type="molecule type" value="Genomic_DNA"/>
</dbReference>
<proteinExistence type="predicted"/>
<reference evidence="1 2" key="1">
    <citation type="submission" date="2008-10" db="EMBL/GenBank/DDBJ databases">
        <title>Draft genome sequence of Collinsella stercoris (DSM 13279).</title>
        <authorList>
            <person name="Sudarsanam P."/>
            <person name="Ley R."/>
            <person name="Guruge J."/>
            <person name="Turnbaugh P.J."/>
            <person name="Mahowald M."/>
            <person name="Liep D."/>
            <person name="Gordon J."/>
        </authorList>
    </citation>
    <scope>NUCLEOTIDE SEQUENCE [LARGE SCALE GENOMIC DNA]</scope>
    <source>
        <strain evidence="1 2">DSM 13279</strain>
    </source>
</reference>